<keyword evidence="4" id="KW-0547">Nucleotide-binding</keyword>
<dbReference type="GO" id="GO:0005524">
    <property type="term" value="F:ATP binding"/>
    <property type="evidence" value="ECO:0007669"/>
    <property type="project" value="UniProtKB-KW"/>
</dbReference>
<keyword evidence="8" id="KW-1133">Transmembrane helix</keyword>
<keyword evidence="3" id="KW-1003">Cell membrane</keyword>
<dbReference type="PANTHER" id="PTHR43553:SF27">
    <property type="entry name" value="ENERGY-COUPLING FACTOR TRANSPORTER ATP-BINDING PROTEIN ECFA2"/>
    <property type="match status" value="1"/>
</dbReference>
<comment type="caution">
    <text evidence="9">The sequence shown here is derived from an EMBL/GenBank/DDBJ whole genome shotgun (WGS) entry which is preliminary data.</text>
</comment>
<evidence type="ECO:0000256" key="4">
    <source>
        <dbReference type="ARBA" id="ARBA00022741"/>
    </source>
</evidence>
<proteinExistence type="predicted"/>
<dbReference type="EMBL" id="QGGI01000015">
    <property type="protein sequence ID" value="PWJ89333.1"/>
    <property type="molecule type" value="Genomic_DNA"/>
</dbReference>
<evidence type="ECO:0000313" key="10">
    <source>
        <dbReference type="Proteomes" id="UP000245921"/>
    </source>
</evidence>
<keyword evidence="5" id="KW-0067">ATP-binding</keyword>
<dbReference type="InterPro" id="IPR027417">
    <property type="entry name" value="P-loop_NTPase"/>
</dbReference>
<dbReference type="GO" id="GO:0042626">
    <property type="term" value="F:ATPase-coupled transmembrane transporter activity"/>
    <property type="evidence" value="ECO:0007669"/>
    <property type="project" value="TreeGrafter"/>
</dbReference>
<gene>
    <name evidence="9" type="ORF">C7380_11559</name>
</gene>
<accession>A0AA45C5S6</accession>
<keyword evidence="7 8" id="KW-0472">Membrane</keyword>
<evidence type="ECO:0000313" key="9">
    <source>
        <dbReference type="EMBL" id="PWJ89333.1"/>
    </source>
</evidence>
<evidence type="ECO:0000256" key="8">
    <source>
        <dbReference type="SAM" id="Phobius"/>
    </source>
</evidence>
<feature type="transmembrane region" description="Helical" evidence="8">
    <location>
        <begin position="12"/>
        <end position="32"/>
    </location>
</feature>
<evidence type="ECO:0000256" key="7">
    <source>
        <dbReference type="ARBA" id="ARBA00023136"/>
    </source>
</evidence>
<keyword evidence="6" id="KW-1278">Translocase</keyword>
<dbReference type="Gene3D" id="3.40.50.300">
    <property type="entry name" value="P-loop containing nucleotide triphosphate hydrolases"/>
    <property type="match status" value="1"/>
</dbReference>
<dbReference type="InterPro" id="IPR050095">
    <property type="entry name" value="ECF_ABC_transporter_ATP-bd"/>
</dbReference>
<evidence type="ECO:0000256" key="6">
    <source>
        <dbReference type="ARBA" id="ARBA00022967"/>
    </source>
</evidence>
<name>A0AA45C5S6_9BACT</name>
<sequence length="103" mass="11938">MNSLKIFFKNNYFNTIIVLILSLITGFFSFILSGGEKSRINIAQNLANEPEIIMIDESLTSVDEKMEYSIFENIVNNFKDKTILCISHRNSSKDMFDKEIKIF</sequence>
<evidence type="ECO:0000256" key="1">
    <source>
        <dbReference type="ARBA" id="ARBA00004202"/>
    </source>
</evidence>
<reference evidence="9 10" key="1">
    <citation type="submission" date="2018-05" db="EMBL/GenBank/DDBJ databases">
        <title>Genomic Encyclopedia of Type Strains, Phase IV (KMG-IV): sequencing the most valuable type-strain genomes for metagenomic binning, comparative biology and taxonomic classification.</title>
        <authorList>
            <person name="Goeker M."/>
        </authorList>
    </citation>
    <scope>NUCLEOTIDE SEQUENCE [LARGE SCALE GENOMIC DNA]</scope>
    <source>
        <strain evidence="9 10">DSM 24906</strain>
    </source>
</reference>
<comment type="subcellular location">
    <subcellularLocation>
        <location evidence="1">Cell membrane</location>
        <topology evidence="1">Peripheral membrane protein</topology>
    </subcellularLocation>
</comment>
<dbReference type="PANTHER" id="PTHR43553">
    <property type="entry name" value="HEAVY METAL TRANSPORTER"/>
    <property type="match status" value="1"/>
</dbReference>
<keyword evidence="10" id="KW-1185">Reference proteome</keyword>
<organism evidence="9 10">
    <name type="scientific">Oceanotoga teriensis</name>
    <dbReference type="NCBI Taxonomy" id="515440"/>
    <lineage>
        <taxon>Bacteria</taxon>
        <taxon>Thermotogati</taxon>
        <taxon>Thermotogota</taxon>
        <taxon>Thermotogae</taxon>
        <taxon>Petrotogales</taxon>
        <taxon>Petrotogaceae</taxon>
        <taxon>Oceanotoga</taxon>
    </lineage>
</organism>
<protein>
    <submittedName>
        <fullName evidence="9">ABC transporter family protein</fullName>
    </submittedName>
</protein>
<dbReference type="SUPFAM" id="SSF52540">
    <property type="entry name" value="P-loop containing nucleoside triphosphate hydrolases"/>
    <property type="match status" value="1"/>
</dbReference>
<dbReference type="Proteomes" id="UP000245921">
    <property type="component" value="Unassembled WGS sequence"/>
</dbReference>
<keyword evidence="2" id="KW-0813">Transport</keyword>
<evidence type="ECO:0000256" key="3">
    <source>
        <dbReference type="ARBA" id="ARBA00022475"/>
    </source>
</evidence>
<dbReference type="RefSeq" id="WP_109605556.1">
    <property type="nucleotide sequence ID" value="NZ_JAMHJO010000004.1"/>
</dbReference>
<dbReference type="GO" id="GO:0043190">
    <property type="term" value="C:ATP-binding cassette (ABC) transporter complex"/>
    <property type="evidence" value="ECO:0007669"/>
    <property type="project" value="TreeGrafter"/>
</dbReference>
<dbReference type="AlphaFoldDB" id="A0AA45C5S6"/>
<evidence type="ECO:0000256" key="2">
    <source>
        <dbReference type="ARBA" id="ARBA00022448"/>
    </source>
</evidence>
<keyword evidence="8" id="KW-0812">Transmembrane</keyword>
<evidence type="ECO:0000256" key="5">
    <source>
        <dbReference type="ARBA" id="ARBA00022840"/>
    </source>
</evidence>